<reference evidence="2" key="1">
    <citation type="journal article" date="2014" name="Int. J. Syst. Evol. Microbiol.">
        <title>Complete genome sequence of Corynebacterium casei LMG S-19264T (=DSM 44701T), isolated from a smear-ripened cheese.</title>
        <authorList>
            <consortium name="US DOE Joint Genome Institute (JGI-PGF)"/>
            <person name="Walter F."/>
            <person name="Albersmeier A."/>
            <person name="Kalinowski J."/>
            <person name="Ruckert C."/>
        </authorList>
    </citation>
    <scope>NUCLEOTIDE SEQUENCE</scope>
    <source>
        <strain evidence="2">CCM 8606</strain>
    </source>
</reference>
<evidence type="ECO:0000313" key="3">
    <source>
        <dbReference type="Proteomes" id="UP000619536"/>
    </source>
</evidence>
<dbReference type="EMBL" id="BMDH01000006">
    <property type="protein sequence ID" value="GGI15378.1"/>
    <property type="molecule type" value="Genomic_DNA"/>
</dbReference>
<name>A0A8J3ASH2_9BIFI</name>
<protein>
    <submittedName>
        <fullName evidence="2">Uncharacterized protein</fullName>
    </submittedName>
</protein>
<feature type="transmembrane region" description="Helical" evidence="1">
    <location>
        <begin position="275"/>
        <end position="295"/>
    </location>
</feature>
<keyword evidence="3" id="KW-1185">Reference proteome</keyword>
<organism evidence="2 3">
    <name type="scientific">Galliscardovia ingluviei</name>
    <dbReference type="NCBI Taxonomy" id="1769422"/>
    <lineage>
        <taxon>Bacteria</taxon>
        <taxon>Bacillati</taxon>
        <taxon>Actinomycetota</taxon>
        <taxon>Actinomycetes</taxon>
        <taxon>Bifidobacteriales</taxon>
        <taxon>Bifidobacteriaceae</taxon>
        <taxon>Galliscardovia</taxon>
    </lineage>
</organism>
<feature type="transmembrane region" description="Helical" evidence="1">
    <location>
        <begin position="211"/>
        <end position="233"/>
    </location>
</feature>
<keyword evidence="1" id="KW-0472">Membrane</keyword>
<dbReference type="InterPro" id="IPR027417">
    <property type="entry name" value="P-loop_NTPase"/>
</dbReference>
<sequence>MVGQRDMRWFRVERTFTQLDGDQLRERSRSVPSQIADGIMLLVRHNEQPVQEYVYGDAQRLKTAGRAAGFTVQPVADEQLEELLPVEATSMAHPVIPFRSRLNRVSNMEKLRTDTTQLRHVLEMQMPANSFVAVHFRQQGHFEHARIHNWVSDEYQRTEDDSELVTAGTLMCRVSVGTNDAMVSRDLAYNVGHALMPLMDTMKAHRSRPRLGLLAVSLLVLVVWTVGCIISPVQWQVTLVGVAPLLVLLATNILVVGVSSLVHRPRSIPLPVFRAAILMAVAIALMTLPIPWWTLTFPSLLTVYATYRLVTRDSAWDDIETRPRHYWSPIPRLRGSNPSDNIAPDGHINQAKWAKAYPTQYSTLIIDPMTTTCLITPSGEGQATRQELHPVPETLTHGGVLIGTDQTDRDGYLDAQQLWKGVAILGEMGSGKSVLTLGILQWAVLHKQDTPSSVWGNDARIITFEMKDTRTVQYLNEFRTNHHLALGRAIQFANPNTYTLDLFAYHEHMSARNTAEHIAASMQYSFEEGDIRGDSLYALVQAFTIGVAAQRFEEQHPQVITDRVRSLEQAFPGAGKAVTPRTPLGWAAMAMTSAEGQISAARALGQVMAGLAVEYADSVDLKQAASAAQQLYGGIDNVPKISDNTVLGKVRASLNKIQHLMAIEHVFDPKRARISWQSVLQHRFDCHLVFAPVTDEQGVRHSIADDMHPILAKWVLYALNRDVPRFCEGWQEQGKHVMIVCDELSVLAKEGDTILPKMRDQWRAYGAMLVFATQFPAKLPVELRASFMGYGTLVSFANANPLVAQETADRFTDADGEDGWTRAAVTNLPQFTAAVRTRTAVQQQPTFLVRVRDFEREPIG</sequence>
<dbReference type="SUPFAM" id="SSF52540">
    <property type="entry name" value="P-loop containing nucleoside triphosphate hydrolases"/>
    <property type="match status" value="1"/>
</dbReference>
<dbReference type="AlphaFoldDB" id="A0A8J3ASH2"/>
<comment type="caution">
    <text evidence="2">The sequence shown here is derived from an EMBL/GenBank/DDBJ whole genome shotgun (WGS) entry which is preliminary data.</text>
</comment>
<reference evidence="2" key="2">
    <citation type="submission" date="2020-09" db="EMBL/GenBank/DDBJ databases">
        <authorList>
            <person name="Sun Q."/>
            <person name="Sedlacek I."/>
        </authorList>
    </citation>
    <scope>NUCLEOTIDE SEQUENCE</scope>
    <source>
        <strain evidence="2">CCM 8606</strain>
    </source>
</reference>
<accession>A0A8J3ASH2</accession>
<dbReference type="Proteomes" id="UP000619536">
    <property type="component" value="Unassembled WGS sequence"/>
</dbReference>
<dbReference type="Gene3D" id="3.40.50.300">
    <property type="entry name" value="P-loop containing nucleotide triphosphate hydrolases"/>
    <property type="match status" value="1"/>
</dbReference>
<evidence type="ECO:0000313" key="2">
    <source>
        <dbReference type="EMBL" id="GGI15378.1"/>
    </source>
</evidence>
<keyword evidence="1" id="KW-0812">Transmembrane</keyword>
<evidence type="ECO:0000256" key="1">
    <source>
        <dbReference type="SAM" id="Phobius"/>
    </source>
</evidence>
<feature type="transmembrane region" description="Helical" evidence="1">
    <location>
        <begin position="239"/>
        <end position="263"/>
    </location>
</feature>
<gene>
    <name evidence="2" type="ORF">GCM10007377_15600</name>
</gene>
<dbReference type="RefSeq" id="WP_229714840.1">
    <property type="nucleotide sequence ID" value="NZ_BMDH01000006.1"/>
</dbReference>
<keyword evidence="1" id="KW-1133">Transmembrane helix</keyword>
<proteinExistence type="predicted"/>